<dbReference type="InterPro" id="IPR050398">
    <property type="entry name" value="HssS/ArlS-like"/>
</dbReference>
<dbReference type="NCBIfam" id="NF038389">
    <property type="entry name" value="ArsS_fam_HK"/>
    <property type="match status" value="1"/>
</dbReference>
<comment type="caution">
    <text evidence="14">The sequence shown here is derived from an EMBL/GenBank/DDBJ whole genome shotgun (WGS) entry which is preliminary data.</text>
</comment>
<evidence type="ECO:0000256" key="3">
    <source>
        <dbReference type="ARBA" id="ARBA00012438"/>
    </source>
</evidence>
<sequence length="418" mass="48407">MIKSSIFFKITILFLFALFSFFAFSFYFVKSQVDREERISQIKYNQFTTTINQIMANNGSIELIERYLKDLGFEVTSEPDIKKALLNYNKLPTNFNGVFAKTIKLNNEVFILLETHSQAILYKDTFKVSYHSYYLIAFAGMLLIFLFILVIKSLLPLKSLRRQIRYFSNGKLNINCKTEQQDEIGELANEFDNAIKKIVALNESRTLFLRSIMHELKTPITKGRIIAEMVENPLQKERLTSAFGRLNTLINQFAKIEQLSSKSYNLNKREFLVDELIEHTKKMLLIDKISIDPIVLLSPNDLIKADFDLFAMSVKNLLDNAIKYGSDGKVTVSTDKYNLIIANKGEPLKMDFKEYFKPYFKDFSKNSHGFGLGMYIIKNTLDAQGFNLSYEYKDDTNYFIINGCIVENYCVIPKNTKI</sequence>
<evidence type="ECO:0000256" key="5">
    <source>
        <dbReference type="ARBA" id="ARBA00022679"/>
    </source>
</evidence>
<evidence type="ECO:0000256" key="4">
    <source>
        <dbReference type="ARBA" id="ARBA00022553"/>
    </source>
</evidence>
<evidence type="ECO:0000256" key="2">
    <source>
        <dbReference type="ARBA" id="ARBA00004141"/>
    </source>
</evidence>
<evidence type="ECO:0000256" key="6">
    <source>
        <dbReference type="ARBA" id="ARBA00022692"/>
    </source>
</evidence>
<evidence type="ECO:0000313" key="14">
    <source>
        <dbReference type="EMBL" id="MDP2538677.1"/>
    </source>
</evidence>
<dbReference type="SUPFAM" id="SSF158472">
    <property type="entry name" value="HAMP domain-like"/>
    <property type="match status" value="1"/>
</dbReference>
<dbReference type="EMBL" id="JAUYZK010000003">
    <property type="protein sequence ID" value="MDP2538677.1"/>
    <property type="molecule type" value="Genomic_DNA"/>
</dbReference>
<comment type="subcellular location">
    <subcellularLocation>
        <location evidence="2">Membrane</location>
        <topology evidence="2">Multi-pass membrane protein</topology>
    </subcellularLocation>
</comment>
<keyword evidence="4" id="KW-0597">Phosphoprotein</keyword>
<evidence type="ECO:0000256" key="7">
    <source>
        <dbReference type="ARBA" id="ARBA00022777"/>
    </source>
</evidence>
<comment type="catalytic activity">
    <reaction evidence="1">
        <text>ATP + protein L-histidine = ADP + protein N-phospho-L-histidine.</text>
        <dbReference type="EC" id="2.7.13.3"/>
    </reaction>
</comment>
<dbReference type="InterPro" id="IPR003660">
    <property type="entry name" value="HAMP_dom"/>
</dbReference>
<proteinExistence type="predicted"/>
<dbReference type="EC" id="2.7.13.3" evidence="3"/>
<dbReference type="SMART" id="SM00387">
    <property type="entry name" value="HATPase_c"/>
    <property type="match status" value="1"/>
</dbReference>
<evidence type="ECO:0000256" key="1">
    <source>
        <dbReference type="ARBA" id="ARBA00000085"/>
    </source>
</evidence>
<keyword evidence="7 14" id="KW-0418">Kinase</keyword>
<keyword evidence="5" id="KW-0808">Transferase</keyword>
<reference evidence="14 16" key="1">
    <citation type="submission" date="2023-07" db="EMBL/GenBank/DDBJ databases">
        <title>Unpublished Manusciprt.</title>
        <authorList>
            <person name="Aydin F."/>
            <person name="Tarhane S."/>
            <person name="Saticioglu I.B."/>
            <person name="Karakaya E."/>
            <person name="Abay S."/>
            <person name="Guran O."/>
            <person name="Bozkurt E."/>
            <person name="Uzum N."/>
            <person name="Olgun K."/>
            <person name="Jablonski D."/>
        </authorList>
    </citation>
    <scope>NUCLEOTIDE SEQUENCE</scope>
    <source>
        <strain evidence="16">faydin-H75</strain>
        <strain evidence="14">Faydin-H76</strain>
    </source>
</reference>
<dbReference type="AlphaFoldDB" id="A0AA90PR95"/>
<feature type="transmembrane region" description="Helical" evidence="10">
    <location>
        <begin position="133"/>
        <end position="155"/>
    </location>
</feature>
<dbReference type="InterPro" id="IPR036890">
    <property type="entry name" value="HATPase_C_sf"/>
</dbReference>
<evidence type="ECO:0000256" key="9">
    <source>
        <dbReference type="ARBA" id="ARBA00023136"/>
    </source>
</evidence>
<dbReference type="PANTHER" id="PTHR45528:SF12">
    <property type="entry name" value="SENSOR HISTIDINE KINASE ARSS"/>
    <property type="match status" value="1"/>
</dbReference>
<protein>
    <recommendedName>
        <fullName evidence="3">histidine kinase</fullName>
        <ecNumber evidence="3">2.7.13.3</ecNumber>
    </recommendedName>
</protein>
<dbReference type="SUPFAM" id="SSF55874">
    <property type="entry name" value="ATPase domain of HSP90 chaperone/DNA topoisomerase II/histidine kinase"/>
    <property type="match status" value="1"/>
</dbReference>
<dbReference type="CDD" id="cd00082">
    <property type="entry name" value="HisKA"/>
    <property type="match status" value="1"/>
</dbReference>
<keyword evidence="6 10" id="KW-0812">Transmembrane</keyword>
<keyword evidence="9 10" id="KW-0472">Membrane</keyword>
<feature type="domain" description="HAMP" evidence="12">
    <location>
        <begin position="156"/>
        <end position="203"/>
    </location>
</feature>
<dbReference type="GO" id="GO:0000155">
    <property type="term" value="F:phosphorelay sensor kinase activity"/>
    <property type="evidence" value="ECO:0007669"/>
    <property type="project" value="InterPro"/>
</dbReference>
<dbReference type="CDD" id="cd06225">
    <property type="entry name" value="HAMP"/>
    <property type="match status" value="1"/>
</dbReference>
<dbReference type="RefSeq" id="WP_305517635.1">
    <property type="nucleotide sequence ID" value="NZ_JAUPEV010000014.1"/>
</dbReference>
<dbReference type="Proteomes" id="UP001177258">
    <property type="component" value="Unassembled WGS sequence"/>
</dbReference>
<dbReference type="Gene3D" id="3.30.565.10">
    <property type="entry name" value="Histidine kinase-like ATPase, C-terminal domain"/>
    <property type="match status" value="1"/>
</dbReference>
<dbReference type="Gene3D" id="1.10.287.130">
    <property type="match status" value="1"/>
</dbReference>
<dbReference type="PANTHER" id="PTHR45528">
    <property type="entry name" value="SENSOR HISTIDINE KINASE CPXA"/>
    <property type="match status" value="1"/>
</dbReference>
<evidence type="ECO:0000256" key="10">
    <source>
        <dbReference type="SAM" id="Phobius"/>
    </source>
</evidence>
<dbReference type="EMBL" id="JAUPEV010000014">
    <property type="protein sequence ID" value="MDO7253797.1"/>
    <property type="molecule type" value="Genomic_DNA"/>
</dbReference>
<evidence type="ECO:0000313" key="15">
    <source>
        <dbReference type="Proteomes" id="UP001177258"/>
    </source>
</evidence>
<dbReference type="SUPFAM" id="SSF47384">
    <property type="entry name" value="Homodimeric domain of signal transducing histidine kinase"/>
    <property type="match status" value="1"/>
</dbReference>
<evidence type="ECO:0000259" key="11">
    <source>
        <dbReference type="PROSITE" id="PS50109"/>
    </source>
</evidence>
<reference evidence="13 15" key="3">
    <citation type="journal article" date="2024" name="Syst. Appl. Microbiol.">
        <title>Helicobacter cappadocius sp. nov., from lizards: The first psychrotrophic Helicobacter species.</title>
        <authorList>
            <person name="Aydin F."/>
            <person name="Tarhane S."/>
            <person name="Karakaya E."/>
            <person name="Abay S."/>
            <person name="Kayman T."/>
            <person name="Guran O."/>
            <person name="Bozkurt E."/>
            <person name="Uzum N."/>
            <person name="Avci A."/>
            <person name="Olgun K."/>
            <person name="Jablonski D."/>
            <person name="Guran C."/>
            <person name="Burcin Saticioglu I."/>
        </authorList>
    </citation>
    <scope>NUCLEOTIDE SEQUENCE [LARGE SCALE GENOMIC DNA]</scope>
    <source>
        <strain evidence="13">Faydin-H75</strain>
        <strain evidence="15">faydin-H76</strain>
    </source>
</reference>
<name>A0AA90PR95_9HELI</name>
<dbReference type="GO" id="GO:0016020">
    <property type="term" value="C:membrane"/>
    <property type="evidence" value="ECO:0007669"/>
    <property type="project" value="UniProtKB-SubCell"/>
</dbReference>
<feature type="transmembrane region" description="Helical" evidence="10">
    <location>
        <begin position="6"/>
        <end position="29"/>
    </location>
</feature>
<gene>
    <name evidence="13" type="ORF">Q5I04_07755</name>
    <name evidence="14" type="ORF">Q5I06_02620</name>
</gene>
<reference evidence="13" key="2">
    <citation type="submission" date="2023-07" db="EMBL/GenBank/DDBJ databases">
        <authorList>
            <person name="Aydin F."/>
            <person name="Tarhane S."/>
            <person name="Saticioglu I.B."/>
            <person name="Karakaya E."/>
            <person name="Abay S."/>
            <person name="Guran O."/>
            <person name="Bozkurt E."/>
            <person name="Uzum N."/>
            <person name="Olgun K."/>
            <person name="Jablonski D."/>
        </authorList>
    </citation>
    <scope>NUCLEOTIDE SEQUENCE</scope>
    <source>
        <strain evidence="13">Faydin-H75</strain>
    </source>
</reference>
<dbReference type="InterPro" id="IPR036097">
    <property type="entry name" value="HisK_dim/P_sf"/>
</dbReference>
<dbReference type="InterPro" id="IPR003594">
    <property type="entry name" value="HATPase_dom"/>
</dbReference>
<dbReference type="PROSITE" id="PS50885">
    <property type="entry name" value="HAMP"/>
    <property type="match status" value="1"/>
</dbReference>
<accession>A0AA90PR95</accession>
<dbReference type="Proteomes" id="UP001240777">
    <property type="component" value="Unassembled WGS sequence"/>
</dbReference>
<evidence type="ECO:0000256" key="8">
    <source>
        <dbReference type="ARBA" id="ARBA00022989"/>
    </source>
</evidence>
<feature type="domain" description="Histidine kinase" evidence="11">
    <location>
        <begin position="211"/>
        <end position="391"/>
    </location>
</feature>
<dbReference type="PROSITE" id="PS50109">
    <property type="entry name" value="HIS_KIN"/>
    <property type="match status" value="1"/>
</dbReference>
<dbReference type="Pfam" id="PF02518">
    <property type="entry name" value="HATPase_c"/>
    <property type="match status" value="1"/>
</dbReference>
<keyword evidence="8 10" id="KW-1133">Transmembrane helix</keyword>
<keyword evidence="16" id="KW-1185">Reference proteome</keyword>
<dbReference type="InterPro" id="IPR005467">
    <property type="entry name" value="His_kinase_dom"/>
</dbReference>
<dbReference type="InterPro" id="IPR047994">
    <property type="entry name" value="ArsS-like"/>
</dbReference>
<evidence type="ECO:0000313" key="16">
    <source>
        <dbReference type="Proteomes" id="UP001240777"/>
    </source>
</evidence>
<dbReference type="InterPro" id="IPR003661">
    <property type="entry name" value="HisK_dim/P_dom"/>
</dbReference>
<evidence type="ECO:0000313" key="13">
    <source>
        <dbReference type="EMBL" id="MDO7253797.1"/>
    </source>
</evidence>
<evidence type="ECO:0000259" key="12">
    <source>
        <dbReference type="PROSITE" id="PS50885"/>
    </source>
</evidence>
<organism evidence="14 15">
    <name type="scientific">Helicobacter cappadocius</name>
    <dbReference type="NCBI Taxonomy" id="3063998"/>
    <lineage>
        <taxon>Bacteria</taxon>
        <taxon>Pseudomonadati</taxon>
        <taxon>Campylobacterota</taxon>
        <taxon>Epsilonproteobacteria</taxon>
        <taxon>Campylobacterales</taxon>
        <taxon>Helicobacteraceae</taxon>
        <taxon>Helicobacter</taxon>
    </lineage>
</organism>